<sequence>VASIHRQERCYEERSAGDLRLESLSNSVLRMFRWNAVWLGYRYNWWCLDTSSLQGNFRSFGFRLGRIRGSECEHCLGAASRLFLWSPNCVLGCRQ</sequence>
<feature type="non-terminal residue" evidence="1">
    <location>
        <position position="1"/>
    </location>
</feature>
<accession>A0ACC3DGH4</accession>
<name>A0ACC3DGH4_9PEZI</name>
<keyword evidence="2" id="KW-1185">Reference proteome</keyword>
<evidence type="ECO:0000313" key="2">
    <source>
        <dbReference type="Proteomes" id="UP001186974"/>
    </source>
</evidence>
<reference evidence="1" key="1">
    <citation type="submission" date="2024-09" db="EMBL/GenBank/DDBJ databases">
        <title>Black Yeasts Isolated from many extreme environments.</title>
        <authorList>
            <person name="Coleine C."/>
            <person name="Stajich J.E."/>
            <person name="Selbmann L."/>
        </authorList>
    </citation>
    <scope>NUCLEOTIDE SEQUENCE</scope>
    <source>
        <strain evidence="1">CCFEE 5737</strain>
    </source>
</reference>
<protein>
    <submittedName>
        <fullName evidence="1">Uncharacterized protein</fullName>
    </submittedName>
</protein>
<organism evidence="1 2">
    <name type="scientific">Coniosporium uncinatum</name>
    <dbReference type="NCBI Taxonomy" id="93489"/>
    <lineage>
        <taxon>Eukaryota</taxon>
        <taxon>Fungi</taxon>
        <taxon>Dikarya</taxon>
        <taxon>Ascomycota</taxon>
        <taxon>Pezizomycotina</taxon>
        <taxon>Dothideomycetes</taxon>
        <taxon>Dothideomycetes incertae sedis</taxon>
        <taxon>Coniosporium</taxon>
    </lineage>
</organism>
<proteinExistence type="predicted"/>
<feature type="non-terminal residue" evidence="1">
    <location>
        <position position="95"/>
    </location>
</feature>
<dbReference type="EMBL" id="JAWDJW010005053">
    <property type="protein sequence ID" value="KAK3069825.1"/>
    <property type="molecule type" value="Genomic_DNA"/>
</dbReference>
<gene>
    <name evidence="1" type="ORF">LTS18_000224</name>
</gene>
<dbReference type="Proteomes" id="UP001186974">
    <property type="component" value="Unassembled WGS sequence"/>
</dbReference>
<comment type="caution">
    <text evidence="1">The sequence shown here is derived from an EMBL/GenBank/DDBJ whole genome shotgun (WGS) entry which is preliminary data.</text>
</comment>
<evidence type="ECO:0000313" key="1">
    <source>
        <dbReference type="EMBL" id="KAK3069825.1"/>
    </source>
</evidence>